<evidence type="ECO:0008006" key="11">
    <source>
        <dbReference type="Google" id="ProtNLM"/>
    </source>
</evidence>
<comment type="catalytic activity">
    <reaction evidence="8">
        <text>beta-nicotinamide D-ribonucleotide + ATP + H(+) = diphosphate + NAD(+)</text>
        <dbReference type="Rhea" id="RHEA:21360"/>
        <dbReference type="ChEBI" id="CHEBI:14649"/>
        <dbReference type="ChEBI" id="CHEBI:15378"/>
        <dbReference type="ChEBI" id="CHEBI:30616"/>
        <dbReference type="ChEBI" id="CHEBI:33019"/>
        <dbReference type="ChEBI" id="CHEBI:57540"/>
        <dbReference type="EC" id="2.7.7.1"/>
    </reaction>
</comment>
<evidence type="ECO:0000256" key="5">
    <source>
        <dbReference type="ARBA" id="ARBA00022741"/>
    </source>
</evidence>
<keyword evidence="2" id="KW-0662">Pyridine nucleotide biosynthesis</keyword>
<dbReference type="PANTHER" id="PTHR31285:SF0">
    <property type="entry name" value="NICOTINAMIDE MONONUCLEOTIDE ADENYLYLTRANSFERASE"/>
    <property type="match status" value="1"/>
</dbReference>
<comment type="caution">
    <text evidence="9">The sequence shown here is derived from an EMBL/GenBank/DDBJ whole genome shotgun (WGS) entry which is preliminary data.</text>
</comment>
<proteinExistence type="predicted"/>
<keyword evidence="4" id="KW-0548">Nucleotidyltransferase</keyword>
<evidence type="ECO:0000256" key="1">
    <source>
        <dbReference type="ARBA" id="ARBA00004790"/>
    </source>
</evidence>
<protein>
    <recommendedName>
        <fullName evidence="11">Nicotinamide-nucleotide adenylyltransferase</fullName>
    </recommendedName>
</protein>
<dbReference type="PANTHER" id="PTHR31285">
    <property type="entry name" value="NICOTINAMIDE MONONUCLEOTIDE ADENYLYLTRANSFERASE"/>
    <property type="match status" value="1"/>
</dbReference>
<evidence type="ECO:0000256" key="8">
    <source>
        <dbReference type="ARBA" id="ARBA00049001"/>
    </source>
</evidence>
<evidence type="ECO:0000256" key="2">
    <source>
        <dbReference type="ARBA" id="ARBA00022642"/>
    </source>
</evidence>
<dbReference type="Proteomes" id="UP001305779">
    <property type="component" value="Unassembled WGS sequence"/>
</dbReference>
<evidence type="ECO:0000256" key="6">
    <source>
        <dbReference type="ARBA" id="ARBA00022840"/>
    </source>
</evidence>
<dbReference type="SUPFAM" id="SSF52374">
    <property type="entry name" value="Nucleotidylyl transferase"/>
    <property type="match status" value="1"/>
</dbReference>
<keyword evidence="10" id="KW-1185">Reference proteome</keyword>
<evidence type="ECO:0000313" key="9">
    <source>
        <dbReference type="EMBL" id="KAK4496796.1"/>
    </source>
</evidence>
<name>A0ABR0E6F1_ZASCE</name>
<evidence type="ECO:0000313" key="10">
    <source>
        <dbReference type="Proteomes" id="UP001305779"/>
    </source>
</evidence>
<gene>
    <name evidence="9" type="ORF">PRZ48_012780</name>
</gene>
<comment type="pathway">
    <text evidence="1">Cofactor biosynthesis; NAD(+) biosynthesis.</text>
</comment>
<evidence type="ECO:0000256" key="7">
    <source>
        <dbReference type="ARBA" id="ARBA00023027"/>
    </source>
</evidence>
<dbReference type="EMBL" id="JAXOVC010000010">
    <property type="protein sequence ID" value="KAK4496796.1"/>
    <property type="molecule type" value="Genomic_DNA"/>
</dbReference>
<reference evidence="9 10" key="1">
    <citation type="journal article" date="2023" name="G3 (Bethesda)">
        <title>A chromosome-level genome assembly of Zasmidium syzygii isolated from banana leaves.</title>
        <authorList>
            <person name="van Westerhoven A.C."/>
            <person name="Mehrabi R."/>
            <person name="Talebi R."/>
            <person name="Steentjes M.B.F."/>
            <person name="Corcolon B."/>
            <person name="Chong P.A."/>
            <person name="Kema G.H.J."/>
            <person name="Seidl M.F."/>
        </authorList>
    </citation>
    <scope>NUCLEOTIDE SEQUENCE [LARGE SCALE GENOMIC DNA]</scope>
    <source>
        <strain evidence="9 10">P124</strain>
    </source>
</reference>
<organism evidence="9 10">
    <name type="scientific">Zasmidium cellare</name>
    <name type="common">Wine cellar mold</name>
    <name type="synonym">Racodium cellare</name>
    <dbReference type="NCBI Taxonomy" id="395010"/>
    <lineage>
        <taxon>Eukaryota</taxon>
        <taxon>Fungi</taxon>
        <taxon>Dikarya</taxon>
        <taxon>Ascomycota</taxon>
        <taxon>Pezizomycotina</taxon>
        <taxon>Dothideomycetes</taxon>
        <taxon>Dothideomycetidae</taxon>
        <taxon>Mycosphaerellales</taxon>
        <taxon>Mycosphaerellaceae</taxon>
        <taxon>Zasmidium</taxon>
    </lineage>
</organism>
<accession>A0ABR0E6F1</accession>
<keyword evidence="6" id="KW-0067">ATP-binding</keyword>
<dbReference type="InterPro" id="IPR014729">
    <property type="entry name" value="Rossmann-like_a/b/a_fold"/>
</dbReference>
<dbReference type="CDD" id="cd02165">
    <property type="entry name" value="NMNAT"/>
    <property type="match status" value="1"/>
</dbReference>
<keyword evidence="7" id="KW-0520">NAD</keyword>
<keyword evidence="3" id="KW-0808">Transferase</keyword>
<sequence length="312" mass="35326">MAARIQTFRYLVPDLTASLKSFQQSSSKFRILKTLTYTSSQPKDPTPSKHDADSPKTLFILDSSFNPPSIAHKTLALSVLEQTYAKQFPSPHRLLLLFAVMNADKAPSPAAFEQRLAMMTVFARDLLDTFEEQYDSTDPKYIPVPIDIGVTKAPYYTDKSAAIEDEGREWYPDQPKHIHLVGFDTLTRFFNPKYYQQFNPPLSALEPYFGNGHRLRVTMRPDDEYGSVEDQKAFVKKLEDGSMESDGAKREWAKLVELVEPNPKAGVSSTKIRKAAKQGDWETVGSLCTPGVQEWVRREGLYEEDDRGAKMA</sequence>
<dbReference type="Gene3D" id="3.40.50.620">
    <property type="entry name" value="HUPs"/>
    <property type="match status" value="1"/>
</dbReference>
<evidence type="ECO:0000256" key="3">
    <source>
        <dbReference type="ARBA" id="ARBA00022679"/>
    </source>
</evidence>
<evidence type="ECO:0000256" key="4">
    <source>
        <dbReference type="ARBA" id="ARBA00022695"/>
    </source>
</evidence>
<dbReference type="InterPro" id="IPR005248">
    <property type="entry name" value="NadD/NMNAT"/>
</dbReference>
<keyword evidence="5" id="KW-0547">Nucleotide-binding</keyword>